<sequence>MSHSAELGEDWGEAKLDHNAVLGNVQTTSFGDQYAQRTWLTTPRIFQHMHARHFSHHVCIVRLDGLQYRS</sequence>
<keyword evidence="2" id="KW-1185">Reference proteome</keyword>
<accession>M2U7Y5</accession>
<proteinExistence type="predicted"/>
<name>M2U7Y5_COCH5</name>
<reference evidence="1 2" key="1">
    <citation type="journal article" date="2012" name="PLoS Pathog.">
        <title>Diverse lifestyles and strategies of plant pathogenesis encoded in the genomes of eighteen Dothideomycetes fungi.</title>
        <authorList>
            <person name="Ohm R.A."/>
            <person name="Feau N."/>
            <person name="Henrissat B."/>
            <person name="Schoch C.L."/>
            <person name="Horwitz B.A."/>
            <person name="Barry K.W."/>
            <person name="Condon B.J."/>
            <person name="Copeland A.C."/>
            <person name="Dhillon B."/>
            <person name="Glaser F."/>
            <person name="Hesse C.N."/>
            <person name="Kosti I."/>
            <person name="LaButti K."/>
            <person name="Lindquist E.A."/>
            <person name="Lucas S."/>
            <person name="Salamov A.A."/>
            <person name="Bradshaw R.E."/>
            <person name="Ciuffetti L."/>
            <person name="Hamelin R.C."/>
            <person name="Kema G.H.J."/>
            <person name="Lawrence C."/>
            <person name="Scott J.A."/>
            <person name="Spatafora J.W."/>
            <person name="Turgeon B.G."/>
            <person name="de Wit P.J.G.M."/>
            <person name="Zhong S."/>
            <person name="Goodwin S.B."/>
            <person name="Grigoriev I.V."/>
        </authorList>
    </citation>
    <scope>NUCLEOTIDE SEQUENCE [LARGE SCALE GENOMIC DNA]</scope>
    <source>
        <strain evidence="2">C5 / ATCC 48332 / race O</strain>
    </source>
</reference>
<reference evidence="2" key="2">
    <citation type="journal article" date="2013" name="PLoS Genet.">
        <title>Comparative genome structure, secondary metabolite, and effector coding capacity across Cochliobolus pathogens.</title>
        <authorList>
            <person name="Condon B.J."/>
            <person name="Leng Y."/>
            <person name="Wu D."/>
            <person name="Bushley K.E."/>
            <person name="Ohm R.A."/>
            <person name="Otillar R."/>
            <person name="Martin J."/>
            <person name="Schackwitz W."/>
            <person name="Grimwood J."/>
            <person name="MohdZainudin N."/>
            <person name="Xue C."/>
            <person name="Wang R."/>
            <person name="Manning V.A."/>
            <person name="Dhillon B."/>
            <person name="Tu Z.J."/>
            <person name="Steffenson B.J."/>
            <person name="Salamov A."/>
            <person name="Sun H."/>
            <person name="Lowry S."/>
            <person name="LaButti K."/>
            <person name="Han J."/>
            <person name="Copeland A."/>
            <person name="Lindquist E."/>
            <person name="Barry K."/>
            <person name="Schmutz J."/>
            <person name="Baker S.E."/>
            <person name="Ciuffetti L.M."/>
            <person name="Grigoriev I.V."/>
            <person name="Zhong S."/>
            <person name="Turgeon B.G."/>
        </authorList>
    </citation>
    <scope>NUCLEOTIDE SEQUENCE [LARGE SCALE GENOMIC DNA]</scope>
    <source>
        <strain evidence="2">C5 / ATCC 48332 / race O</strain>
    </source>
</reference>
<dbReference type="HOGENOM" id="CLU_2819370_0_0_1"/>
<dbReference type="Proteomes" id="UP000016936">
    <property type="component" value="Unassembled WGS sequence"/>
</dbReference>
<protein>
    <submittedName>
        <fullName evidence="1">Uncharacterized protein</fullName>
    </submittedName>
</protein>
<dbReference type="EMBL" id="KB445571">
    <property type="protein sequence ID" value="EMD94649.1"/>
    <property type="molecule type" value="Genomic_DNA"/>
</dbReference>
<evidence type="ECO:0000313" key="1">
    <source>
        <dbReference type="EMBL" id="EMD94649.1"/>
    </source>
</evidence>
<evidence type="ECO:0000313" key="2">
    <source>
        <dbReference type="Proteomes" id="UP000016936"/>
    </source>
</evidence>
<dbReference type="OrthoDB" id="3691005at2759"/>
<organism evidence="1 2">
    <name type="scientific">Cochliobolus heterostrophus (strain C5 / ATCC 48332 / race O)</name>
    <name type="common">Southern corn leaf blight fungus</name>
    <name type="synonym">Bipolaris maydis</name>
    <dbReference type="NCBI Taxonomy" id="701091"/>
    <lineage>
        <taxon>Eukaryota</taxon>
        <taxon>Fungi</taxon>
        <taxon>Dikarya</taxon>
        <taxon>Ascomycota</taxon>
        <taxon>Pezizomycotina</taxon>
        <taxon>Dothideomycetes</taxon>
        <taxon>Pleosporomycetidae</taxon>
        <taxon>Pleosporales</taxon>
        <taxon>Pleosporineae</taxon>
        <taxon>Pleosporaceae</taxon>
        <taxon>Bipolaris</taxon>
    </lineage>
</organism>
<gene>
    <name evidence="1" type="ORF">COCHEDRAFT_1152526</name>
</gene>
<dbReference type="AlphaFoldDB" id="M2U7Y5"/>